<sequence length="757" mass="86334">MEALFGTNFTTGCKTSPEECCPLQMSPEFQTSQILYTISFIVLMIRMMNFYIVTNVMGPNIIIIWHMIKDMYFFLIMFGILIYAYGASIQGLLYPNEFRVLEVFDGVFRRPLLTVLGETFMKEVQAWGFEGLADPRNSPTDSDPGAYCTNATTKSGLLQNMADYSTLSMRCPQENWFIKALSLFYMMTANIILLNLLIAMFTHSFDVVKSNRSGDMDLWNSKRYDLIKEYYRRPALVPPFYVFRFIAKMFEYLLLLVCSSHTQLRNRSREIHRKLNETKRPMRRNLTNTLKPIHHHISLVSHNEQQGSYKKQPKIILNPMRHSQEVTIEELEAHFHIVSASYVSRYKKKVQEQTSIEEKLYDSSDEEDEIQRKLDHMDEHMKKMLKIISDRLSKVQKKMERNSVKQDYHPEFQEKRKVIGDFIREKHQKDRGNIGNSEREKLPKVLNKFNIPDNILTRGNQASSESEEDLLDEIQGFQKTKLRRVPSIEHSNIEQVQQEYSEAGDHLGLVRQSTLFEDEEADTLESLDSYLVESESDEEINIANSPETSVDGSLPSQKSFSHSKEQSPELIEKKSFAKKSLAKKIDVISQKKKFTAVKKSSNFVPSLSLKKKNDSAKSKSAKPAPPPPPPLMLLGPRPPPPPGPCPGLAPSAVPKAPNAAPAAPVCNLLPPMPKTGFLSKFGAPKAPPMPDWMKKGVNMISPLGRKSPPSKSPTKSKSPVKAKPEKQRKIAILSPPYVPEKPFPFESVMQVIDNKIR</sequence>
<proteinExistence type="predicted"/>
<feature type="domain" description="WH2" evidence="3">
    <location>
        <begin position="466"/>
        <end position="485"/>
    </location>
</feature>
<dbReference type="GO" id="GO:0005261">
    <property type="term" value="F:monoatomic cation channel activity"/>
    <property type="evidence" value="ECO:0007669"/>
    <property type="project" value="TreeGrafter"/>
</dbReference>
<keyword evidence="5" id="KW-1185">Reference proteome</keyword>
<evidence type="ECO:0000313" key="4">
    <source>
        <dbReference type="EMBL" id="CBY06978.1"/>
    </source>
</evidence>
<feature type="compositionally biased region" description="Polar residues" evidence="1">
    <location>
        <begin position="542"/>
        <end position="560"/>
    </location>
</feature>
<name>E4WTU6_OIKDI</name>
<keyword evidence="2" id="KW-0812">Transmembrane</keyword>
<feature type="transmembrane region" description="Helical" evidence="2">
    <location>
        <begin position="176"/>
        <end position="201"/>
    </location>
</feature>
<keyword evidence="2" id="KW-0472">Membrane</keyword>
<evidence type="ECO:0000256" key="1">
    <source>
        <dbReference type="SAM" id="MobiDB-lite"/>
    </source>
</evidence>
<gene>
    <name evidence="4" type="ORF">GSOID_T00006055001</name>
</gene>
<feature type="compositionally biased region" description="Low complexity" evidence="1">
    <location>
        <begin position="706"/>
        <end position="721"/>
    </location>
</feature>
<evidence type="ECO:0000313" key="5">
    <source>
        <dbReference type="Proteomes" id="UP000001307"/>
    </source>
</evidence>
<dbReference type="GO" id="GO:0030001">
    <property type="term" value="P:metal ion transport"/>
    <property type="evidence" value="ECO:0007669"/>
    <property type="project" value="TreeGrafter"/>
</dbReference>
<dbReference type="PANTHER" id="PTHR13800">
    <property type="entry name" value="TRANSIENT RECEPTOR POTENTIAL CATION CHANNEL, SUBFAMILY M, MEMBER 6"/>
    <property type="match status" value="1"/>
</dbReference>
<dbReference type="OrthoDB" id="310870at2759"/>
<dbReference type="InterPro" id="IPR003124">
    <property type="entry name" value="WH2_dom"/>
</dbReference>
<dbReference type="AlphaFoldDB" id="E4WTU6"/>
<feature type="compositionally biased region" description="Basic and acidic residues" evidence="1">
    <location>
        <begin position="562"/>
        <end position="572"/>
    </location>
</feature>
<feature type="compositionally biased region" description="Pro residues" evidence="1">
    <location>
        <begin position="623"/>
        <end position="647"/>
    </location>
</feature>
<protein>
    <recommendedName>
        <fullName evidence="3">WH2 domain-containing protein</fullName>
    </recommendedName>
</protein>
<keyword evidence="2" id="KW-1133">Transmembrane helix</keyword>
<reference evidence="4" key="1">
    <citation type="journal article" date="2010" name="Science">
        <title>Plasticity of animal genome architecture unmasked by rapid evolution of a pelagic tunicate.</title>
        <authorList>
            <person name="Denoeud F."/>
            <person name="Henriet S."/>
            <person name="Mungpakdee S."/>
            <person name="Aury J.M."/>
            <person name="Da Silva C."/>
            <person name="Brinkmann H."/>
            <person name="Mikhaleva J."/>
            <person name="Olsen L.C."/>
            <person name="Jubin C."/>
            <person name="Canestro C."/>
            <person name="Bouquet J.M."/>
            <person name="Danks G."/>
            <person name="Poulain J."/>
            <person name="Campsteijn C."/>
            <person name="Adamski M."/>
            <person name="Cross I."/>
            <person name="Yadetie F."/>
            <person name="Muffato M."/>
            <person name="Louis A."/>
            <person name="Butcher S."/>
            <person name="Tsagkogeorga G."/>
            <person name="Konrad A."/>
            <person name="Singh S."/>
            <person name="Jensen M.F."/>
            <person name="Cong E.H."/>
            <person name="Eikeseth-Otteraa H."/>
            <person name="Noel B."/>
            <person name="Anthouard V."/>
            <person name="Porcel B.M."/>
            <person name="Kachouri-Lafond R."/>
            <person name="Nishino A."/>
            <person name="Ugolini M."/>
            <person name="Chourrout P."/>
            <person name="Nishida H."/>
            <person name="Aasland R."/>
            <person name="Huzurbazar S."/>
            <person name="Westhof E."/>
            <person name="Delsuc F."/>
            <person name="Lehrach H."/>
            <person name="Reinhardt R."/>
            <person name="Weissenbach J."/>
            <person name="Roy S.W."/>
            <person name="Artiguenave F."/>
            <person name="Postlethwait J.H."/>
            <person name="Manak J.R."/>
            <person name="Thompson E.M."/>
            <person name="Jaillon O."/>
            <person name="Du Pasquier L."/>
            <person name="Boudinot P."/>
            <person name="Liberles D.A."/>
            <person name="Volff J.N."/>
            <person name="Philippe H."/>
            <person name="Lenhard B."/>
            <person name="Roest Crollius H."/>
            <person name="Wincker P."/>
            <person name="Chourrout D."/>
        </authorList>
    </citation>
    <scope>NUCLEOTIDE SEQUENCE [LARGE SCALE GENOMIC DNA]</scope>
</reference>
<dbReference type="Proteomes" id="UP000001307">
    <property type="component" value="Unassembled WGS sequence"/>
</dbReference>
<dbReference type="GO" id="GO:0003779">
    <property type="term" value="F:actin binding"/>
    <property type="evidence" value="ECO:0007669"/>
    <property type="project" value="InterPro"/>
</dbReference>
<feature type="region of interest" description="Disordered" evidence="1">
    <location>
        <begin position="689"/>
        <end position="733"/>
    </location>
</feature>
<dbReference type="InterPro" id="IPR050927">
    <property type="entry name" value="TRPM"/>
</dbReference>
<organism evidence="4">
    <name type="scientific">Oikopleura dioica</name>
    <name type="common">Tunicate</name>
    <dbReference type="NCBI Taxonomy" id="34765"/>
    <lineage>
        <taxon>Eukaryota</taxon>
        <taxon>Metazoa</taxon>
        <taxon>Chordata</taxon>
        <taxon>Tunicata</taxon>
        <taxon>Appendicularia</taxon>
        <taxon>Copelata</taxon>
        <taxon>Oikopleuridae</taxon>
        <taxon>Oikopleura</taxon>
    </lineage>
</organism>
<accession>E4WTU6</accession>
<dbReference type="GO" id="GO:0005886">
    <property type="term" value="C:plasma membrane"/>
    <property type="evidence" value="ECO:0007669"/>
    <property type="project" value="TreeGrafter"/>
</dbReference>
<dbReference type="InParanoid" id="E4WTU6"/>
<dbReference type="EMBL" id="FN653016">
    <property type="protein sequence ID" value="CBY06978.1"/>
    <property type="molecule type" value="Genomic_DNA"/>
</dbReference>
<feature type="region of interest" description="Disordered" evidence="1">
    <location>
        <begin position="535"/>
        <end position="572"/>
    </location>
</feature>
<feature type="compositionally biased region" description="Low complexity" evidence="1">
    <location>
        <begin position="648"/>
        <end position="660"/>
    </location>
</feature>
<dbReference type="PANTHER" id="PTHR13800:SF1">
    <property type="entry name" value="TRANSIENT RECEPTOR POTENTIAL CATION CHANNEL TRPM"/>
    <property type="match status" value="1"/>
</dbReference>
<feature type="region of interest" description="Disordered" evidence="1">
    <location>
        <begin position="605"/>
        <end position="660"/>
    </location>
</feature>
<evidence type="ECO:0000259" key="3">
    <source>
        <dbReference type="PROSITE" id="PS51082"/>
    </source>
</evidence>
<feature type="transmembrane region" description="Helical" evidence="2">
    <location>
        <begin position="72"/>
        <end position="94"/>
    </location>
</feature>
<evidence type="ECO:0000256" key="2">
    <source>
        <dbReference type="SAM" id="Phobius"/>
    </source>
</evidence>
<dbReference type="PROSITE" id="PS51082">
    <property type="entry name" value="WH2"/>
    <property type="match status" value="1"/>
</dbReference>